<feature type="region of interest" description="Disordered" evidence="1">
    <location>
        <begin position="32"/>
        <end position="76"/>
    </location>
</feature>
<sequence length="620" mass="69439">MKRLLSAIATFGVLISSSTSAISCSFKSGHNNEYKNTDGNKGDGGLDYGKDKPEVPSEEDDPEPGTGGIDESADPSKYTDTLFQLDKNRSYIYTSDKNDVTIANITNYDEIAKYSNSLPNLISFVNSEDSKLVSIRVDKDKIIAKIKDITNPVLTTIKSIKPIQIQIKSKNDGKQQVDFTLNIQTDHLDLANLQNNVKVNYFLTDDDSNGMPKSLGYTSSYLENLSNSSNSDHEKAKKDFFDKFINDSGININLSDVTITQSNSGENGKDIEFNIKGRNKPDSKIVPDSNIKLIINKDVDPNEVFKNKSLEVNVFSGTFQSIKSRGMTDGDKQGIKALVFEELIANSGIADYLKKLSDDNYARSTTQVLKNSTINLNTKTLSGSMDLNLAYLGLVFKGNLKVNYHLVEESRANLYSEVTKNDAYKKYDVNREFLTDQTSENILKAKLQLYNQLSQDFRQQVDQNEFVKYTKFTESAKETSFTRSLSSYWQVKYWAGFSEFGVAMRYKLIVLPGSKKLYGHYPKTFWNYINTADPDKPTGGPYHVIVDAIVPNVPNADAWKKEGGASGGSDFTGYEGGFDKEFTEGLGWWSKSKHNQVETPNRDGYVQNGEYNEGYDILKF</sequence>
<keyword evidence="2" id="KW-0732">Signal</keyword>
<dbReference type="KEGG" id="stab:STABA_v1c02230"/>
<evidence type="ECO:0000256" key="2">
    <source>
        <dbReference type="SAM" id="SignalP"/>
    </source>
</evidence>
<evidence type="ECO:0000313" key="4">
    <source>
        <dbReference type="Proteomes" id="UP000424468"/>
    </source>
</evidence>
<name>A0A6I6C616_9MOLU</name>
<protein>
    <recommendedName>
        <fullName evidence="5">Lipoprotein</fullName>
    </recommendedName>
</protein>
<dbReference type="EMBL" id="CP046276">
    <property type="protein sequence ID" value="QGS51590.1"/>
    <property type="molecule type" value="Genomic_DNA"/>
</dbReference>
<reference evidence="3 4" key="1">
    <citation type="submission" date="2019-11" db="EMBL/GenBank/DDBJ databases">
        <title>Complete genome sequence of Spiroplasma tabanidicola TAUS-1 (DSM 22603).</title>
        <authorList>
            <person name="Huang C.-T."/>
            <person name="Lin Y.-C."/>
            <person name="Kuo C.-H."/>
        </authorList>
    </citation>
    <scope>NUCLEOTIDE SEQUENCE [LARGE SCALE GENOMIC DNA]</scope>
    <source>
        <strain evidence="3 4">TAUS-1</strain>
    </source>
</reference>
<dbReference type="OrthoDB" id="387663at2"/>
<gene>
    <name evidence="3" type="ORF">STABA_v1c02230</name>
</gene>
<feature type="chain" id="PRO_5026316056" description="Lipoprotein" evidence="2">
    <location>
        <begin position="22"/>
        <end position="620"/>
    </location>
</feature>
<proteinExistence type="predicted"/>
<evidence type="ECO:0000313" key="3">
    <source>
        <dbReference type="EMBL" id="QGS51590.1"/>
    </source>
</evidence>
<feature type="signal peptide" evidence="2">
    <location>
        <begin position="1"/>
        <end position="21"/>
    </location>
</feature>
<organism evidence="3 4">
    <name type="scientific">Spiroplasma tabanidicola</name>
    <dbReference type="NCBI Taxonomy" id="324079"/>
    <lineage>
        <taxon>Bacteria</taxon>
        <taxon>Bacillati</taxon>
        <taxon>Mycoplasmatota</taxon>
        <taxon>Mollicutes</taxon>
        <taxon>Entomoplasmatales</taxon>
        <taxon>Spiroplasmataceae</taxon>
        <taxon>Spiroplasma</taxon>
    </lineage>
</organism>
<dbReference type="PROSITE" id="PS51257">
    <property type="entry name" value="PROKAR_LIPOPROTEIN"/>
    <property type="match status" value="1"/>
</dbReference>
<accession>A0A6I6C616</accession>
<feature type="compositionally biased region" description="Basic and acidic residues" evidence="1">
    <location>
        <begin position="32"/>
        <end position="41"/>
    </location>
</feature>
<dbReference type="Proteomes" id="UP000424468">
    <property type="component" value="Chromosome"/>
</dbReference>
<keyword evidence="4" id="KW-1185">Reference proteome</keyword>
<evidence type="ECO:0000256" key="1">
    <source>
        <dbReference type="SAM" id="MobiDB-lite"/>
    </source>
</evidence>
<evidence type="ECO:0008006" key="5">
    <source>
        <dbReference type="Google" id="ProtNLM"/>
    </source>
</evidence>
<dbReference type="RefSeq" id="WP_156005713.1">
    <property type="nucleotide sequence ID" value="NZ_CP046276.1"/>
</dbReference>
<dbReference type="AlphaFoldDB" id="A0A6I6C616"/>